<evidence type="ECO:0000256" key="1">
    <source>
        <dbReference type="ARBA" id="ARBA00004123"/>
    </source>
</evidence>
<dbReference type="SUPFAM" id="SSF54160">
    <property type="entry name" value="Chromo domain-like"/>
    <property type="match status" value="1"/>
</dbReference>
<dbReference type="GO" id="GO:0006338">
    <property type="term" value="P:chromatin remodeling"/>
    <property type="evidence" value="ECO:0007669"/>
    <property type="project" value="UniProtKB-ARBA"/>
</dbReference>
<dbReference type="GO" id="GO:0005634">
    <property type="term" value="C:nucleus"/>
    <property type="evidence" value="ECO:0007669"/>
    <property type="project" value="UniProtKB-SubCell"/>
</dbReference>
<dbReference type="Gene3D" id="2.40.50.40">
    <property type="match status" value="1"/>
</dbReference>
<evidence type="ECO:0000313" key="6">
    <source>
        <dbReference type="EMBL" id="OTA00910.1"/>
    </source>
</evidence>
<keyword evidence="7" id="KW-1185">Reference proteome</keyword>
<dbReference type="SMART" id="SM00298">
    <property type="entry name" value="CHROMO"/>
    <property type="match status" value="1"/>
</dbReference>
<evidence type="ECO:0000313" key="7">
    <source>
        <dbReference type="Proteomes" id="UP000219286"/>
    </source>
</evidence>
<dbReference type="PROSITE" id="PS50013">
    <property type="entry name" value="CHROMO_2"/>
    <property type="match status" value="1"/>
</dbReference>
<dbReference type="InterPro" id="IPR016197">
    <property type="entry name" value="Chromo-like_dom_sf"/>
</dbReference>
<feature type="compositionally biased region" description="Low complexity" evidence="4">
    <location>
        <begin position="150"/>
        <end position="162"/>
    </location>
</feature>
<dbReference type="EMBL" id="LFMI01000165">
    <property type="protein sequence ID" value="OTA00910.1"/>
    <property type="molecule type" value="Genomic_DNA"/>
</dbReference>
<dbReference type="InterPro" id="IPR023779">
    <property type="entry name" value="Chromodomain_CS"/>
</dbReference>
<feature type="domain" description="Chromo" evidence="5">
    <location>
        <begin position="167"/>
        <end position="222"/>
    </location>
</feature>
<dbReference type="InterPro" id="IPR023780">
    <property type="entry name" value="Chromo_domain"/>
</dbReference>
<gene>
    <name evidence="6" type="ORF">A9Z42_0012140</name>
</gene>
<dbReference type="CDD" id="cd00024">
    <property type="entry name" value="CD_CSD"/>
    <property type="match status" value="1"/>
</dbReference>
<proteinExistence type="predicted"/>
<feature type="compositionally biased region" description="Low complexity" evidence="4">
    <location>
        <begin position="26"/>
        <end position="74"/>
    </location>
</feature>
<dbReference type="PANTHER" id="PTHR22812">
    <property type="entry name" value="CHROMOBOX PROTEIN"/>
    <property type="match status" value="1"/>
</dbReference>
<protein>
    <recommendedName>
        <fullName evidence="5">Chromo domain-containing protein</fullName>
    </recommendedName>
</protein>
<evidence type="ECO:0000256" key="4">
    <source>
        <dbReference type="SAM" id="MobiDB-lite"/>
    </source>
</evidence>
<feature type="compositionally biased region" description="Basic and acidic residues" evidence="4">
    <location>
        <begin position="75"/>
        <end position="89"/>
    </location>
</feature>
<dbReference type="PROSITE" id="PS00598">
    <property type="entry name" value="CHROMO_1"/>
    <property type="match status" value="1"/>
</dbReference>
<feature type="compositionally biased region" description="Low complexity" evidence="4">
    <location>
        <begin position="98"/>
        <end position="136"/>
    </location>
</feature>
<accession>A0A2H2ZBH7</accession>
<comment type="subunit">
    <text evidence="2">Component of the NuA4 histone acetyltransferase complex.</text>
</comment>
<evidence type="ECO:0000256" key="3">
    <source>
        <dbReference type="ARBA" id="ARBA00023242"/>
    </source>
</evidence>
<feature type="region of interest" description="Disordered" evidence="4">
    <location>
        <begin position="26"/>
        <end position="165"/>
    </location>
</feature>
<name>A0A2H2ZBH7_TRIPA</name>
<dbReference type="InterPro" id="IPR000953">
    <property type="entry name" value="Chromo/chromo_shadow_dom"/>
</dbReference>
<dbReference type="Proteomes" id="UP000219286">
    <property type="component" value="Unassembled WGS sequence"/>
</dbReference>
<dbReference type="InterPro" id="IPR051219">
    <property type="entry name" value="Heterochromatin_chromo-domain"/>
</dbReference>
<reference evidence="6 7" key="1">
    <citation type="journal article" date="2015" name="Genome Announc.">
        <title>Genome sequence and annotation of Trichoderma parareesei, the ancestor of the cellulase producer Trichoderma reesei.</title>
        <authorList>
            <person name="Yang D."/>
            <person name="Pomraning K."/>
            <person name="Kopchinskiy A."/>
            <person name="Karimi Aghcheh R."/>
            <person name="Atanasova L."/>
            <person name="Chenthamara K."/>
            <person name="Baker S.E."/>
            <person name="Zhang R."/>
            <person name="Shen Q."/>
            <person name="Freitag M."/>
            <person name="Kubicek C.P."/>
            <person name="Druzhinina I.S."/>
        </authorList>
    </citation>
    <scope>NUCLEOTIDE SEQUENCE [LARGE SCALE GENOMIC DNA]</scope>
    <source>
        <strain evidence="6 7">CBS 125925</strain>
    </source>
</reference>
<comment type="caution">
    <text evidence="6">The sequence shown here is derived from an EMBL/GenBank/DDBJ whole genome shotgun (WGS) entry which is preliminary data.</text>
</comment>
<dbReference type="Pfam" id="PF00385">
    <property type="entry name" value="Chromo"/>
    <property type="match status" value="1"/>
</dbReference>
<dbReference type="AlphaFoldDB" id="A0A2H2ZBH7"/>
<comment type="subcellular location">
    <subcellularLocation>
        <location evidence="1">Nucleus</location>
    </subcellularLocation>
</comment>
<organism evidence="6 7">
    <name type="scientific">Trichoderma parareesei</name>
    <name type="common">Filamentous fungus</name>
    <dbReference type="NCBI Taxonomy" id="858221"/>
    <lineage>
        <taxon>Eukaryota</taxon>
        <taxon>Fungi</taxon>
        <taxon>Dikarya</taxon>
        <taxon>Ascomycota</taxon>
        <taxon>Pezizomycotina</taxon>
        <taxon>Sordariomycetes</taxon>
        <taxon>Hypocreomycetidae</taxon>
        <taxon>Hypocreales</taxon>
        <taxon>Hypocreaceae</taxon>
        <taxon>Trichoderma</taxon>
    </lineage>
</organism>
<sequence length="222" mass="23610">MPRFFDVPEDVDSGELFPLTFEDIKSNASSHHTSPSHSAISPAASEASSATPGKAKPTAAAATAAKVTRKASASTKRELRTKGRTDAKGAVRKPGRPARAASAAKALATTTKTAATKTAATKTAATKTATVKPAATQRRGRPPTKEAKAAKPAKAAAAGGTASKQEWEVEQIVNSMIDEETMEHFFRVKWKGYSTKDNTWEPKKNLVNCKDLLEAYEKKAKK</sequence>
<evidence type="ECO:0000256" key="2">
    <source>
        <dbReference type="ARBA" id="ARBA00011353"/>
    </source>
</evidence>
<evidence type="ECO:0000259" key="5">
    <source>
        <dbReference type="PROSITE" id="PS50013"/>
    </source>
</evidence>
<dbReference type="OrthoDB" id="433924at2759"/>
<keyword evidence="3" id="KW-0539">Nucleus</keyword>